<reference evidence="1" key="1">
    <citation type="submission" date="2020-05" db="EMBL/GenBank/DDBJ databases">
        <title>Large-scale comparative analyses of tick genomes elucidate their genetic diversity and vector capacities.</title>
        <authorList>
            <person name="Jia N."/>
            <person name="Wang J."/>
            <person name="Shi W."/>
            <person name="Du L."/>
            <person name="Sun Y."/>
            <person name="Zhan W."/>
            <person name="Jiang J."/>
            <person name="Wang Q."/>
            <person name="Zhang B."/>
            <person name="Ji P."/>
            <person name="Sakyi L.B."/>
            <person name="Cui X."/>
            <person name="Yuan T."/>
            <person name="Jiang B."/>
            <person name="Yang W."/>
            <person name="Lam T.T.-Y."/>
            <person name="Chang Q."/>
            <person name="Ding S."/>
            <person name="Wang X."/>
            <person name="Zhu J."/>
            <person name="Ruan X."/>
            <person name="Zhao L."/>
            <person name="Wei J."/>
            <person name="Que T."/>
            <person name="Du C."/>
            <person name="Cheng J."/>
            <person name="Dai P."/>
            <person name="Han X."/>
            <person name="Huang E."/>
            <person name="Gao Y."/>
            <person name="Liu J."/>
            <person name="Shao H."/>
            <person name="Ye R."/>
            <person name="Li L."/>
            <person name="Wei W."/>
            <person name="Wang X."/>
            <person name="Wang C."/>
            <person name="Yang T."/>
            <person name="Huo Q."/>
            <person name="Li W."/>
            <person name="Guo W."/>
            <person name="Chen H."/>
            <person name="Zhou L."/>
            <person name="Ni X."/>
            <person name="Tian J."/>
            <person name="Zhou Y."/>
            <person name="Sheng Y."/>
            <person name="Liu T."/>
            <person name="Pan Y."/>
            <person name="Xia L."/>
            <person name="Li J."/>
            <person name="Zhao F."/>
            <person name="Cao W."/>
        </authorList>
    </citation>
    <scope>NUCLEOTIDE SEQUENCE</scope>
    <source>
        <strain evidence="1">Hyas-2018</strain>
    </source>
</reference>
<organism evidence="1 2">
    <name type="scientific">Hyalomma asiaticum</name>
    <name type="common">Tick</name>
    <dbReference type="NCBI Taxonomy" id="266040"/>
    <lineage>
        <taxon>Eukaryota</taxon>
        <taxon>Metazoa</taxon>
        <taxon>Ecdysozoa</taxon>
        <taxon>Arthropoda</taxon>
        <taxon>Chelicerata</taxon>
        <taxon>Arachnida</taxon>
        <taxon>Acari</taxon>
        <taxon>Parasitiformes</taxon>
        <taxon>Ixodida</taxon>
        <taxon>Ixodoidea</taxon>
        <taxon>Ixodidae</taxon>
        <taxon>Hyalomminae</taxon>
        <taxon>Hyalomma</taxon>
    </lineage>
</organism>
<evidence type="ECO:0000313" key="2">
    <source>
        <dbReference type="Proteomes" id="UP000821845"/>
    </source>
</evidence>
<gene>
    <name evidence="1" type="ORF">HPB50_022063</name>
</gene>
<name>A0ACB7SAV4_HYAAI</name>
<protein>
    <submittedName>
        <fullName evidence="1">Uncharacterized protein</fullName>
    </submittedName>
</protein>
<comment type="caution">
    <text evidence="1">The sequence shown here is derived from an EMBL/GenBank/DDBJ whole genome shotgun (WGS) entry which is preliminary data.</text>
</comment>
<proteinExistence type="predicted"/>
<dbReference type="Proteomes" id="UP000821845">
    <property type="component" value="Chromosome 5"/>
</dbReference>
<dbReference type="EMBL" id="CM023485">
    <property type="protein sequence ID" value="KAH6931086.1"/>
    <property type="molecule type" value="Genomic_DNA"/>
</dbReference>
<keyword evidence="2" id="KW-1185">Reference proteome</keyword>
<accession>A0ACB7SAV4</accession>
<evidence type="ECO:0000313" key="1">
    <source>
        <dbReference type="EMBL" id="KAH6931086.1"/>
    </source>
</evidence>
<sequence>MSAILMGYVTRLKRNKAIGTTVTTSSGSSSSGGGSVRRQRAALSFRLSSLRYADFLIEYADELLMVPFDRRDD</sequence>